<name>D6W9Z7_TRICA</name>
<reference evidence="1 2" key="1">
    <citation type="journal article" date="2008" name="Nature">
        <title>The genome of the model beetle and pest Tribolium castaneum.</title>
        <authorList>
            <consortium name="Tribolium Genome Sequencing Consortium"/>
            <person name="Richards S."/>
            <person name="Gibbs R.A."/>
            <person name="Weinstock G.M."/>
            <person name="Brown S.J."/>
            <person name="Denell R."/>
            <person name="Beeman R.W."/>
            <person name="Gibbs R."/>
            <person name="Beeman R.W."/>
            <person name="Brown S.J."/>
            <person name="Bucher G."/>
            <person name="Friedrich M."/>
            <person name="Grimmelikhuijzen C.J."/>
            <person name="Klingler M."/>
            <person name="Lorenzen M."/>
            <person name="Richards S."/>
            <person name="Roth S."/>
            <person name="Schroder R."/>
            <person name="Tautz D."/>
            <person name="Zdobnov E.M."/>
            <person name="Muzny D."/>
            <person name="Gibbs R.A."/>
            <person name="Weinstock G.M."/>
            <person name="Attaway T."/>
            <person name="Bell S."/>
            <person name="Buhay C.J."/>
            <person name="Chandrabose M.N."/>
            <person name="Chavez D."/>
            <person name="Clerk-Blankenburg K.P."/>
            <person name="Cree A."/>
            <person name="Dao M."/>
            <person name="Davis C."/>
            <person name="Chacko J."/>
            <person name="Dinh H."/>
            <person name="Dugan-Rocha S."/>
            <person name="Fowler G."/>
            <person name="Garner T.T."/>
            <person name="Garnes J."/>
            <person name="Gnirke A."/>
            <person name="Hawes A."/>
            <person name="Hernandez J."/>
            <person name="Hines S."/>
            <person name="Holder M."/>
            <person name="Hume J."/>
            <person name="Jhangiani S.N."/>
            <person name="Joshi V."/>
            <person name="Khan Z.M."/>
            <person name="Jackson L."/>
            <person name="Kovar C."/>
            <person name="Kowis A."/>
            <person name="Lee S."/>
            <person name="Lewis L.R."/>
            <person name="Margolis J."/>
            <person name="Morgan M."/>
            <person name="Nazareth L.V."/>
            <person name="Nguyen N."/>
            <person name="Okwuonu G."/>
            <person name="Parker D."/>
            <person name="Richards S."/>
            <person name="Ruiz S.J."/>
            <person name="Santibanez J."/>
            <person name="Savard J."/>
            <person name="Scherer S.E."/>
            <person name="Schneider B."/>
            <person name="Sodergren E."/>
            <person name="Tautz D."/>
            <person name="Vattahil S."/>
            <person name="Villasana D."/>
            <person name="White C.S."/>
            <person name="Wright R."/>
            <person name="Park Y."/>
            <person name="Beeman R.W."/>
            <person name="Lord J."/>
            <person name="Oppert B."/>
            <person name="Lorenzen M."/>
            <person name="Brown S."/>
            <person name="Wang L."/>
            <person name="Savard J."/>
            <person name="Tautz D."/>
            <person name="Richards S."/>
            <person name="Weinstock G."/>
            <person name="Gibbs R.A."/>
            <person name="Liu Y."/>
            <person name="Worley K."/>
            <person name="Weinstock G."/>
            <person name="Elsik C.G."/>
            <person name="Reese J.T."/>
            <person name="Elhaik E."/>
            <person name="Landan G."/>
            <person name="Graur D."/>
            <person name="Arensburger P."/>
            <person name="Atkinson P."/>
            <person name="Beeman R.W."/>
            <person name="Beidler J."/>
            <person name="Brown S.J."/>
            <person name="Demuth J.P."/>
            <person name="Drury D.W."/>
            <person name="Du Y.Z."/>
            <person name="Fujiwara H."/>
            <person name="Lorenzen M."/>
            <person name="Maselli V."/>
            <person name="Osanai M."/>
            <person name="Park Y."/>
            <person name="Robertson H.M."/>
            <person name="Tu Z."/>
            <person name="Wang J.J."/>
            <person name="Wang S."/>
            <person name="Richards S."/>
            <person name="Song H."/>
            <person name="Zhang L."/>
            <person name="Sodergren E."/>
            <person name="Werner D."/>
            <person name="Stanke M."/>
            <person name="Morgenstern B."/>
            <person name="Solovyev V."/>
            <person name="Kosarev P."/>
            <person name="Brown G."/>
            <person name="Chen H.C."/>
            <person name="Ermolaeva O."/>
            <person name="Hlavina W."/>
            <person name="Kapustin Y."/>
            <person name="Kiryutin B."/>
            <person name="Kitts P."/>
            <person name="Maglott D."/>
            <person name="Pruitt K."/>
            <person name="Sapojnikov V."/>
            <person name="Souvorov A."/>
            <person name="Mackey A.J."/>
            <person name="Waterhouse R.M."/>
            <person name="Wyder S."/>
            <person name="Zdobnov E.M."/>
            <person name="Zdobnov E.M."/>
            <person name="Wyder S."/>
            <person name="Kriventseva E.V."/>
            <person name="Kadowaki T."/>
            <person name="Bork P."/>
            <person name="Aranda M."/>
            <person name="Bao R."/>
            <person name="Beermann A."/>
            <person name="Berns N."/>
            <person name="Bolognesi R."/>
            <person name="Bonneton F."/>
            <person name="Bopp D."/>
            <person name="Brown S.J."/>
            <person name="Bucher G."/>
            <person name="Butts T."/>
            <person name="Chaumot A."/>
            <person name="Denell R.E."/>
            <person name="Ferrier D.E."/>
            <person name="Friedrich M."/>
            <person name="Gordon C.M."/>
            <person name="Jindra M."/>
            <person name="Klingler M."/>
            <person name="Lan Q."/>
            <person name="Lattorff H.M."/>
            <person name="Laudet V."/>
            <person name="von Levetsow C."/>
            <person name="Liu Z."/>
            <person name="Lutz R."/>
            <person name="Lynch J.A."/>
            <person name="da Fonseca R.N."/>
            <person name="Posnien N."/>
            <person name="Reuter R."/>
            <person name="Roth S."/>
            <person name="Savard J."/>
            <person name="Schinko J.B."/>
            <person name="Schmitt C."/>
            <person name="Schoppmeier M."/>
            <person name="Schroder R."/>
            <person name="Shippy T.D."/>
            <person name="Simonnet F."/>
            <person name="Marques-Souza H."/>
            <person name="Tautz D."/>
            <person name="Tomoyasu Y."/>
            <person name="Trauner J."/>
            <person name="Van der Zee M."/>
            <person name="Vervoort M."/>
            <person name="Wittkopp N."/>
            <person name="Wimmer E.A."/>
            <person name="Yang X."/>
            <person name="Jones A.K."/>
            <person name="Sattelle D.B."/>
            <person name="Ebert P.R."/>
            <person name="Nelson D."/>
            <person name="Scott J.G."/>
            <person name="Beeman R.W."/>
            <person name="Muthukrishnan S."/>
            <person name="Kramer K.J."/>
            <person name="Arakane Y."/>
            <person name="Beeman R.W."/>
            <person name="Zhu Q."/>
            <person name="Hogenkamp D."/>
            <person name="Dixit R."/>
            <person name="Oppert B."/>
            <person name="Jiang H."/>
            <person name="Zou Z."/>
            <person name="Marshall J."/>
            <person name="Elpidina E."/>
            <person name="Vinokurov K."/>
            <person name="Oppert C."/>
            <person name="Zou Z."/>
            <person name="Evans J."/>
            <person name="Lu Z."/>
            <person name="Zhao P."/>
            <person name="Sumathipala N."/>
            <person name="Altincicek B."/>
            <person name="Vilcinskas A."/>
            <person name="Williams M."/>
            <person name="Hultmark D."/>
            <person name="Hetru C."/>
            <person name="Jiang H."/>
            <person name="Grimmelikhuijzen C.J."/>
            <person name="Hauser F."/>
            <person name="Cazzamali G."/>
            <person name="Williamson M."/>
            <person name="Park Y."/>
            <person name="Li B."/>
            <person name="Tanaka Y."/>
            <person name="Predel R."/>
            <person name="Neupert S."/>
            <person name="Schachtner J."/>
            <person name="Verleyen P."/>
            <person name="Raible F."/>
            <person name="Bork P."/>
            <person name="Friedrich M."/>
            <person name="Walden K.K."/>
            <person name="Robertson H.M."/>
            <person name="Angeli S."/>
            <person name="Foret S."/>
            <person name="Bucher G."/>
            <person name="Schuetz S."/>
            <person name="Maleszka R."/>
            <person name="Wimmer E.A."/>
            <person name="Beeman R.W."/>
            <person name="Lorenzen M."/>
            <person name="Tomoyasu Y."/>
            <person name="Miller S.C."/>
            <person name="Grossmann D."/>
            <person name="Bucher G."/>
        </authorList>
    </citation>
    <scope>NUCLEOTIDE SEQUENCE [LARGE SCALE GENOMIC DNA]</scope>
    <source>
        <strain evidence="1 2">Georgia GA2</strain>
    </source>
</reference>
<sequence length="74" mass="8568">MPHKAHYLTFFISHQLERFNSEKYKNFTTVTAVDASPRKFLPYNRQSATTTMTACYNVVYIALICSGPMENRNT</sequence>
<dbReference type="EMBL" id="KQ971312">
    <property type="protein sequence ID" value="EEZ98086.1"/>
    <property type="molecule type" value="Genomic_DNA"/>
</dbReference>
<proteinExistence type="predicted"/>
<dbReference type="HOGENOM" id="CLU_2690981_0_0_1"/>
<protein>
    <submittedName>
        <fullName evidence="1">Uncharacterized protein</fullName>
    </submittedName>
</protein>
<evidence type="ECO:0000313" key="1">
    <source>
        <dbReference type="EMBL" id="EEZ98086.1"/>
    </source>
</evidence>
<gene>
    <name evidence="1" type="primary">GLEAN_00493</name>
    <name evidence="1" type="ORF">TcasGA2_TC000493</name>
</gene>
<organism evidence="1 2">
    <name type="scientific">Tribolium castaneum</name>
    <name type="common">Red flour beetle</name>
    <dbReference type="NCBI Taxonomy" id="7070"/>
    <lineage>
        <taxon>Eukaryota</taxon>
        <taxon>Metazoa</taxon>
        <taxon>Ecdysozoa</taxon>
        <taxon>Arthropoda</taxon>
        <taxon>Hexapoda</taxon>
        <taxon>Insecta</taxon>
        <taxon>Pterygota</taxon>
        <taxon>Neoptera</taxon>
        <taxon>Endopterygota</taxon>
        <taxon>Coleoptera</taxon>
        <taxon>Polyphaga</taxon>
        <taxon>Cucujiformia</taxon>
        <taxon>Tenebrionidae</taxon>
        <taxon>Tenebrionidae incertae sedis</taxon>
        <taxon>Tribolium</taxon>
    </lineage>
</organism>
<dbReference type="AlphaFoldDB" id="D6W9Z7"/>
<accession>D6W9Z7</accession>
<evidence type="ECO:0000313" key="2">
    <source>
        <dbReference type="Proteomes" id="UP000007266"/>
    </source>
</evidence>
<reference evidence="1 2" key="2">
    <citation type="journal article" date="2010" name="Nucleic Acids Res.">
        <title>BeetleBase in 2010: revisions to provide comprehensive genomic information for Tribolium castaneum.</title>
        <authorList>
            <person name="Kim H.S."/>
            <person name="Murphy T."/>
            <person name="Xia J."/>
            <person name="Caragea D."/>
            <person name="Park Y."/>
            <person name="Beeman R.W."/>
            <person name="Lorenzen M.D."/>
            <person name="Butcher S."/>
            <person name="Manak J.R."/>
            <person name="Brown S.J."/>
        </authorList>
    </citation>
    <scope>GENOME REANNOTATION</scope>
    <source>
        <strain evidence="1 2">Georgia GA2</strain>
    </source>
</reference>
<dbReference type="Proteomes" id="UP000007266">
    <property type="component" value="Linkage group 2"/>
</dbReference>
<keyword evidence="2" id="KW-1185">Reference proteome</keyword>